<sequence>MVHDHYHLPFSLFSRMPNSTPNPQVENGDIAIDKTRIEDNRAQRWTLIILVISLNVATFIAALDNTIVATAIPTITSEFHSLGDVGWYGSIYMLAMTPLQPILGSIYSMFNAKCVYILAIVIFEVGSIIGASATRSSALIIGRAIAGVGAAAIFAGGMAIVTNLFSRDRRPRYISFLQSMFGMANMVGPLLGGLLTNVLSWRWCFWINTPFGFVIVLVVLFCYKDHGGNRQKLSETLTMHEKICRMDILGSILLIASVICMLLALHWGGTSYSWKSPIVICLVISAAVLVCGFGIAQYMHPQKAIIPFRVISKRPVCASALYVFFLTIGRFTHIYYLPFYFQVCKGVSPIGSGLRFLPYSVAATLSTIVLGATIRSIGLYALVQLIGAMLFTVGSVFIAFLQLNTSTARWIGYQILAGAGAGAGVQTPYIVAQLAVSSGDVHTVNAIIMFMTGLGGALSVSIAQNIFGTVVLREIPKYTSGAHVDFEDILDDIQFLHSTEGVATDQKEVVLQVFTHALDKTFIIPIFAGSVCVLLALSALNCQVQNSWTQRWRNNT</sequence>
<feature type="transmembrane region" description="Helical" evidence="5">
    <location>
        <begin position="45"/>
        <end position="67"/>
    </location>
</feature>
<keyword evidence="4 5" id="KW-0472">Membrane</keyword>
<feature type="transmembrane region" description="Helical" evidence="5">
    <location>
        <begin position="356"/>
        <end position="374"/>
    </location>
</feature>
<evidence type="ECO:0000256" key="5">
    <source>
        <dbReference type="SAM" id="Phobius"/>
    </source>
</evidence>
<protein>
    <submittedName>
        <fullName evidence="7">Major facilitator superfamily domain-containing protein</fullName>
    </submittedName>
</protein>
<evidence type="ECO:0000313" key="7">
    <source>
        <dbReference type="EMBL" id="KAJ4467577.1"/>
    </source>
</evidence>
<feature type="transmembrane region" description="Helical" evidence="5">
    <location>
        <begin position="316"/>
        <end position="336"/>
    </location>
</feature>
<keyword evidence="8" id="KW-1185">Reference proteome</keyword>
<feature type="transmembrane region" description="Helical" evidence="5">
    <location>
        <begin position="205"/>
        <end position="223"/>
    </location>
</feature>
<dbReference type="PANTHER" id="PTHR23501:SF198">
    <property type="entry name" value="AZOLE RESISTANCE PROTEIN 1-RELATED"/>
    <property type="match status" value="1"/>
</dbReference>
<feature type="transmembrane region" description="Helical" evidence="5">
    <location>
        <begin position="173"/>
        <end position="199"/>
    </location>
</feature>
<accession>A0ABQ8UZX6</accession>
<evidence type="ECO:0000256" key="2">
    <source>
        <dbReference type="ARBA" id="ARBA00022692"/>
    </source>
</evidence>
<dbReference type="EMBL" id="JANVFT010000106">
    <property type="protein sequence ID" value="KAJ4467577.1"/>
    <property type="molecule type" value="Genomic_DNA"/>
</dbReference>
<feature type="transmembrane region" description="Helical" evidence="5">
    <location>
        <begin position="87"/>
        <end position="107"/>
    </location>
</feature>
<dbReference type="InterPro" id="IPR036259">
    <property type="entry name" value="MFS_trans_sf"/>
</dbReference>
<feature type="transmembrane region" description="Helical" evidence="5">
    <location>
        <begin position="444"/>
        <end position="467"/>
    </location>
</feature>
<dbReference type="SUPFAM" id="SSF103473">
    <property type="entry name" value="MFS general substrate transporter"/>
    <property type="match status" value="2"/>
</dbReference>
<dbReference type="PROSITE" id="PS50850">
    <property type="entry name" value="MFS"/>
    <property type="match status" value="1"/>
</dbReference>
<dbReference type="InterPro" id="IPR020846">
    <property type="entry name" value="MFS_dom"/>
</dbReference>
<comment type="caution">
    <text evidence="7">The sequence shown here is derived from an EMBL/GenBank/DDBJ whole genome shotgun (WGS) entry which is preliminary data.</text>
</comment>
<comment type="subcellular location">
    <subcellularLocation>
        <location evidence="1">Membrane</location>
        <topology evidence="1">Multi-pass membrane protein</topology>
    </subcellularLocation>
</comment>
<evidence type="ECO:0000256" key="3">
    <source>
        <dbReference type="ARBA" id="ARBA00022989"/>
    </source>
</evidence>
<feature type="transmembrane region" description="Helical" evidence="5">
    <location>
        <begin position="244"/>
        <end position="265"/>
    </location>
</feature>
<keyword evidence="3 5" id="KW-1133">Transmembrane helix</keyword>
<keyword evidence="2 5" id="KW-0812">Transmembrane</keyword>
<dbReference type="InterPro" id="IPR011701">
    <property type="entry name" value="MFS"/>
</dbReference>
<proteinExistence type="predicted"/>
<dbReference type="Proteomes" id="UP001150217">
    <property type="component" value="Unassembled WGS sequence"/>
</dbReference>
<dbReference type="PRINTS" id="PR01036">
    <property type="entry name" value="TCRTETB"/>
</dbReference>
<evidence type="ECO:0000313" key="8">
    <source>
        <dbReference type="Proteomes" id="UP001150217"/>
    </source>
</evidence>
<dbReference type="PANTHER" id="PTHR23501">
    <property type="entry name" value="MAJOR FACILITATOR SUPERFAMILY"/>
    <property type="match status" value="1"/>
</dbReference>
<name>A0ABQ8UZX6_9AGAR</name>
<feature type="transmembrane region" description="Helical" evidence="5">
    <location>
        <begin position="381"/>
        <end position="404"/>
    </location>
</feature>
<evidence type="ECO:0000259" key="6">
    <source>
        <dbReference type="PROSITE" id="PS50850"/>
    </source>
</evidence>
<feature type="transmembrane region" description="Helical" evidence="5">
    <location>
        <begin position="410"/>
        <end position="432"/>
    </location>
</feature>
<feature type="transmembrane region" description="Helical" evidence="5">
    <location>
        <begin position="140"/>
        <end position="161"/>
    </location>
</feature>
<organism evidence="7 8">
    <name type="scientific">Lentinula lateritia</name>
    <dbReference type="NCBI Taxonomy" id="40482"/>
    <lineage>
        <taxon>Eukaryota</taxon>
        <taxon>Fungi</taxon>
        <taxon>Dikarya</taxon>
        <taxon>Basidiomycota</taxon>
        <taxon>Agaricomycotina</taxon>
        <taxon>Agaricomycetes</taxon>
        <taxon>Agaricomycetidae</taxon>
        <taxon>Agaricales</taxon>
        <taxon>Marasmiineae</taxon>
        <taxon>Omphalotaceae</taxon>
        <taxon>Lentinula</taxon>
    </lineage>
</organism>
<feature type="transmembrane region" description="Helical" evidence="5">
    <location>
        <begin position="277"/>
        <end position="296"/>
    </location>
</feature>
<feature type="transmembrane region" description="Helical" evidence="5">
    <location>
        <begin position="114"/>
        <end position="134"/>
    </location>
</feature>
<feature type="transmembrane region" description="Helical" evidence="5">
    <location>
        <begin position="522"/>
        <end position="544"/>
    </location>
</feature>
<evidence type="ECO:0000256" key="1">
    <source>
        <dbReference type="ARBA" id="ARBA00004141"/>
    </source>
</evidence>
<dbReference type="Gene3D" id="1.20.1250.20">
    <property type="entry name" value="MFS general substrate transporter like domains"/>
    <property type="match status" value="1"/>
</dbReference>
<dbReference type="Gene3D" id="1.20.1720.10">
    <property type="entry name" value="Multidrug resistance protein D"/>
    <property type="match status" value="1"/>
</dbReference>
<gene>
    <name evidence="7" type="ORF">C8R41DRAFT_49570</name>
</gene>
<evidence type="ECO:0000256" key="4">
    <source>
        <dbReference type="ARBA" id="ARBA00023136"/>
    </source>
</evidence>
<feature type="domain" description="Major facilitator superfamily (MFS) profile" evidence="6">
    <location>
        <begin position="50"/>
        <end position="500"/>
    </location>
</feature>
<dbReference type="Pfam" id="PF07690">
    <property type="entry name" value="MFS_1"/>
    <property type="match status" value="2"/>
</dbReference>
<reference evidence="7" key="1">
    <citation type="submission" date="2022-08" db="EMBL/GenBank/DDBJ databases">
        <title>A Global Phylogenomic Analysis of the Shiitake Genus Lentinula.</title>
        <authorList>
            <consortium name="DOE Joint Genome Institute"/>
            <person name="Sierra-Patev S."/>
            <person name="Min B."/>
            <person name="Naranjo-Ortiz M."/>
            <person name="Looney B."/>
            <person name="Konkel Z."/>
            <person name="Slot J.C."/>
            <person name="Sakamoto Y."/>
            <person name="Steenwyk J.L."/>
            <person name="Rokas A."/>
            <person name="Carro J."/>
            <person name="Camarero S."/>
            <person name="Ferreira P."/>
            <person name="Molpeceres G."/>
            <person name="Ruiz-Duenas F.J."/>
            <person name="Serrano A."/>
            <person name="Henrissat B."/>
            <person name="Drula E."/>
            <person name="Hughes K.W."/>
            <person name="Mata J.L."/>
            <person name="Ishikawa N.K."/>
            <person name="Vargas-Isla R."/>
            <person name="Ushijima S."/>
            <person name="Smith C.A."/>
            <person name="Ahrendt S."/>
            <person name="Andreopoulos W."/>
            <person name="He G."/>
            <person name="Labutti K."/>
            <person name="Lipzen A."/>
            <person name="Ng V."/>
            <person name="Riley R."/>
            <person name="Sandor L."/>
            <person name="Barry K."/>
            <person name="Martinez A.T."/>
            <person name="Xiao Y."/>
            <person name="Gibbons J.G."/>
            <person name="Terashima K."/>
            <person name="Grigoriev I.V."/>
            <person name="Hibbett D.S."/>
        </authorList>
    </citation>
    <scope>NUCLEOTIDE SEQUENCE</scope>
    <source>
        <strain evidence="7">RHP3577 ss4</strain>
    </source>
</reference>